<sequence length="36" mass="4114">MMFQSFPSCPVQILCLAVLHIQCDSQCENLYSYSVD</sequence>
<reference evidence="1" key="2">
    <citation type="journal article" date="2015" name="Fish Shellfish Immunol.">
        <title>Early steps in the European eel (Anguilla anguilla)-Vibrio vulnificus interaction in the gills: Role of the RtxA13 toxin.</title>
        <authorList>
            <person name="Callol A."/>
            <person name="Pajuelo D."/>
            <person name="Ebbesson L."/>
            <person name="Teles M."/>
            <person name="MacKenzie S."/>
            <person name="Amaro C."/>
        </authorList>
    </citation>
    <scope>NUCLEOTIDE SEQUENCE</scope>
</reference>
<protein>
    <submittedName>
        <fullName evidence="1">Uncharacterized protein</fullName>
    </submittedName>
</protein>
<accession>A0A0E9WVT3</accession>
<evidence type="ECO:0000313" key="1">
    <source>
        <dbReference type="EMBL" id="JAH93705.1"/>
    </source>
</evidence>
<organism evidence="1">
    <name type="scientific">Anguilla anguilla</name>
    <name type="common">European freshwater eel</name>
    <name type="synonym">Muraena anguilla</name>
    <dbReference type="NCBI Taxonomy" id="7936"/>
    <lineage>
        <taxon>Eukaryota</taxon>
        <taxon>Metazoa</taxon>
        <taxon>Chordata</taxon>
        <taxon>Craniata</taxon>
        <taxon>Vertebrata</taxon>
        <taxon>Euteleostomi</taxon>
        <taxon>Actinopterygii</taxon>
        <taxon>Neopterygii</taxon>
        <taxon>Teleostei</taxon>
        <taxon>Anguilliformes</taxon>
        <taxon>Anguillidae</taxon>
        <taxon>Anguilla</taxon>
    </lineage>
</organism>
<dbReference type="EMBL" id="GBXM01014872">
    <property type="protein sequence ID" value="JAH93705.1"/>
    <property type="molecule type" value="Transcribed_RNA"/>
</dbReference>
<name>A0A0E9WVT3_ANGAN</name>
<dbReference type="AlphaFoldDB" id="A0A0E9WVT3"/>
<reference evidence="1" key="1">
    <citation type="submission" date="2014-11" db="EMBL/GenBank/DDBJ databases">
        <authorList>
            <person name="Amaro Gonzalez C."/>
        </authorList>
    </citation>
    <scope>NUCLEOTIDE SEQUENCE</scope>
</reference>
<proteinExistence type="predicted"/>